<dbReference type="InterPro" id="IPR000923">
    <property type="entry name" value="BlueCu_1"/>
</dbReference>
<evidence type="ECO:0000256" key="4">
    <source>
        <dbReference type="ARBA" id="ARBA00023008"/>
    </source>
</evidence>
<dbReference type="Pfam" id="PF00127">
    <property type="entry name" value="Copper-bind"/>
    <property type="match status" value="1"/>
</dbReference>
<evidence type="ECO:0000313" key="7">
    <source>
        <dbReference type="EMBL" id="PYZ93016.1"/>
    </source>
</evidence>
<gene>
    <name evidence="7" type="ORF">CR194_07395</name>
</gene>
<feature type="transmembrane region" description="Helical" evidence="5">
    <location>
        <begin position="89"/>
        <end position="110"/>
    </location>
</feature>
<dbReference type="InterPro" id="IPR028871">
    <property type="entry name" value="BlueCu_1_BS"/>
</dbReference>
<dbReference type="InterPro" id="IPR050845">
    <property type="entry name" value="Cu-binding_ET"/>
</dbReference>
<keyword evidence="5" id="KW-0472">Membrane</keyword>
<proteinExistence type="predicted"/>
<evidence type="ECO:0000259" key="6">
    <source>
        <dbReference type="Pfam" id="PF00127"/>
    </source>
</evidence>
<comment type="caution">
    <text evidence="7">The sequence shown here is derived from an EMBL/GenBank/DDBJ whole genome shotgun (WGS) entry which is preliminary data.</text>
</comment>
<keyword evidence="2" id="KW-0479">Metal-binding</keyword>
<keyword evidence="1" id="KW-0813">Transport</keyword>
<evidence type="ECO:0000313" key="8">
    <source>
        <dbReference type="Proteomes" id="UP000248214"/>
    </source>
</evidence>
<evidence type="ECO:0000256" key="3">
    <source>
        <dbReference type="ARBA" id="ARBA00022982"/>
    </source>
</evidence>
<dbReference type="OrthoDB" id="9816061at2"/>
<organism evidence="7 8">
    <name type="scientific">Salipaludibacillus keqinensis</name>
    <dbReference type="NCBI Taxonomy" id="2045207"/>
    <lineage>
        <taxon>Bacteria</taxon>
        <taxon>Bacillati</taxon>
        <taxon>Bacillota</taxon>
        <taxon>Bacilli</taxon>
        <taxon>Bacillales</taxon>
        <taxon>Bacillaceae</taxon>
    </lineage>
</organism>
<keyword evidence="8" id="KW-1185">Reference proteome</keyword>
<dbReference type="RefSeq" id="WP_110609046.1">
    <property type="nucleotide sequence ID" value="NZ_PDOD01000002.1"/>
</dbReference>
<dbReference type="InterPro" id="IPR033138">
    <property type="entry name" value="Cu_oxidase_CS"/>
</dbReference>
<evidence type="ECO:0000256" key="2">
    <source>
        <dbReference type="ARBA" id="ARBA00022723"/>
    </source>
</evidence>
<dbReference type="Gene3D" id="2.60.40.420">
    <property type="entry name" value="Cupredoxins - blue copper proteins"/>
    <property type="match status" value="1"/>
</dbReference>
<dbReference type="PANTHER" id="PTHR38439">
    <property type="entry name" value="AURACYANIN-B"/>
    <property type="match status" value="1"/>
</dbReference>
<dbReference type="AlphaFoldDB" id="A0A323TEI6"/>
<dbReference type="GO" id="GO:0009055">
    <property type="term" value="F:electron transfer activity"/>
    <property type="evidence" value="ECO:0007669"/>
    <property type="project" value="InterPro"/>
</dbReference>
<dbReference type="PROSITE" id="PS00079">
    <property type="entry name" value="MULTICOPPER_OXIDASE1"/>
    <property type="match status" value="1"/>
</dbReference>
<name>A0A323TEI6_9BACI</name>
<keyword evidence="5" id="KW-1133">Transmembrane helix</keyword>
<dbReference type="CDD" id="cd00920">
    <property type="entry name" value="Cupredoxin"/>
    <property type="match status" value="1"/>
</dbReference>
<dbReference type="PROSITE" id="PS00196">
    <property type="entry name" value="COPPER_BLUE"/>
    <property type="match status" value="1"/>
</dbReference>
<feature type="transmembrane region" description="Helical" evidence="5">
    <location>
        <begin position="151"/>
        <end position="172"/>
    </location>
</feature>
<keyword evidence="4" id="KW-0186">Copper</keyword>
<feature type="domain" description="Blue (type 1) copper" evidence="6">
    <location>
        <begin position="194"/>
        <end position="302"/>
    </location>
</feature>
<feature type="transmembrane region" description="Helical" evidence="5">
    <location>
        <begin position="116"/>
        <end position="139"/>
    </location>
</feature>
<feature type="transmembrane region" description="Helical" evidence="5">
    <location>
        <begin position="6"/>
        <end position="25"/>
    </location>
</feature>
<dbReference type="EMBL" id="PDOD01000002">
    <property type="protein sequence ID" value="PYZ93016.1"/>
    <property type="molecule type" value="Genomic_DNA"/>
</dbReference>
<evidence type="ECO:0000256" key="1">
    <source>
        <dbReference type="ARBA" id="ARBA00022448"/>
    </source>
</evidence>
<keyword evidence="5" id="KW-0812">Transmembrane</keyword>
<dbReference type="InterPro" id="IPR008972">
    <property type="entry name" value="Cupredoxin"/>
</dbReference>
<accession>A0A323TEI6</accession>
<dbReference type="PANTHER" id="PTHR38439:SF3">
    <property type="entry name" value="COPPER-RESISTANT CUPROPROTEIN COPI"/>
    <property type="match status" value="1"/>
</dbReference>
<reference evidence="7 8" key="1">
    <citation type="submission" date="2017-10" db="EMBL/GenBank/DDBJ databases">
        <title>Bacillus sp. nov., a halophilic bacterium isolated from a Keqin Lake.</title>
        <authorList>
            <person name="Wang H."/>
        </authorList>
    </citation>
    <scope>NUCLEOTIDE SEQUENCE [LARGE SCALE GENOMIC DNA]</scope>
    <source>
        <strain evidence="7 8">KQ-12</strain>
    </source>
</reference>
<dbReference type="GO" id="GO:0005507">
    <property type="term" value="F:copper ion binding"/>
    <property type="evidence" value="ECO:0007669"/>
    <property type="project" value="InterPro"/>
</dbReference>
<evidence type="ECO:0000256" key="5">
    <source>
        <dbReference type="SAM" id="Phobius"/>
    </source>
</evidence>
<dbReference type="SUPFAM" id="SSF49503">
    <property type="entry name" value="Cupredoxins"/>
    <property type="match status" value="1"/>
</dbReference>
<keyword evidence="3" id="KW-0249">Electron transport</keyword>
<feature type="transmembrane region" description="Helical" evidence="5">
    <location>
        <begin position="37"/>
        <end position="56"/>
    </location>
</feature>
<protein>
    <submittedName>
        <fullName evidence="7">Copper-binding protein</fullName>
    </submittedName>
</protein>
<sequence>MTTFIIIVVSLLSIILITSFTTSFIQRKRSAVMTGMMAAMVIGMCIGLTIGVLLGSLFQGDLFTSTIISMAIGMFAGILVGIPFNALSVLDGMLAGIMGGMMGAMLGEMISPADAILLVKILLTISICSTIIILLFLLQTNRKEENANFKWMIRPLATFVVLFLLLGSIAQINVNSDNHNQSHHTPDINNPDNQLKIEVTGFEYTPNEISVTKSESTELKLVNNDDIEHDLEIIDFPFETLNTEPVIENHTNHSHNSALHIHSKPHSKNSISFKATQKGTYLFYCTIPGHKERGMVGTIIVN</sequence>
<feature type="transmembrane region" description="Helical" evidence="5">
    <location>
        <begin position="62"/>
        <end position="82"/>
    </location>
</feature>
<dbReference type="Proteomes" id="UP000248214">
    <property type="component" value="Unassembled WGS sequence"/>
</dbReference>